<organism evidence="1 3">
    <name type="scientific">Brevibacillus ruminantium</name>
    <dbReference type="NCBI Taxonomy" id="2950604"/>
    <lineage>
        <taxon>Bacteria</taxon>
        <taxon>Bacillati</taxon>
        <taxon>Bacillota</taxon>
        <taxon>Bacilli</taxon>
        <taxon>Bacillales</taxon>
        <taxon>Paenibacillaceae</taxon>
        <taxon>Brevibacillus</taxon>
    </lineage>
</organism>
<keyword evidence="3" id="KW-1185">Reference proteome</keyword>
<dbReference type="RefSeq" id="WP_251871096.1">
    <property type="nucleotide sequence ID" value="NZ_CP098755.1"/>
</dbReference>
<dbReference type="Proteomes" id="UP001056500">
    <property type="component" value="Chromosome"/>
</dbReference>
<protein>
    <submittedName>
        <fullName evidence="1">Uncharacterized protein</fullName>
    </submittedName>
</protein>
<gene>
    <name evidence="1" type="ORF">NDK47_17830</name>
    <name evidence="2" type="ORF">NDK47_24190</name>
</gene>
<evidence type="ECO:0000313" key="2">
    <source>
        <dbReference type="EMBL" id="USG65187.1"/>
    </source>
</evidence>
<dbReference type="EMBL" id="CP098755">
    <property type="protein sequence ID" value="USG64010.1"/>
    <property type="molecule type" value="Genomic_DNA"/>
</dbReference>
<evidence type="ECO:0000313" key="1">
    <source>
        <dbReference type="EMBL" id="USG64010.1"/>
    </source>
</evidence>
<dbReference type="EMBL" id="CP098755">
    <property type="protein sequence ID" value="USG65187.1"/>
    <property type="molecule type" value="Genomic_DNA"/>
</dbReference>
<sequence>MLDRLHRLVWRAMVWVSQKKKSLAQKIEDIDRAERIERIKDDYQGS</sequence>
<proteinExistence type="predicted"/>
<evidence type="ECO:0000313" key="3">
    <source>
        <dbReference type="Proteomes" id="UP001056500"/>
    </source>
</evidence>
<accession>A0ABY4WA10</accession>
<name>A0ABY4WA10_9BACL</name>
<reference evidence="1" key="1">
    <citation type="submission" date="2022-06" db="EMBL/GenBank/DDBJ databases">
        <title>Genome sequencing of Brevibacillus sp. BB3-R1.</title>
        <authorList>
            <person name="Heo J."/>
            <person name="Lee D."/>
            <person name="Won M."/>
            <person name="Han B.-H."/>
            <person name="Hong S.-B."/>
            <person name="Kwon S.-W."/>
        </authorList>
    </citation>
    <scope>NUCLEOTIDE SEQUENCE</scope>
    <source>
        <strain evidence="1">BB3-R1</strain>
    </source>
</reference>